<evidence type="ECO:0000256" key="1">
    <source>
        <dbReference type="SAM" id="SignalP"/>
    </source>
</evidence>
<dbReference type="AlphaFoldDB" id="A0A561SEX4"/>
<dbReference type="Gene3D" id="3.40.50.10910">
    <property type="entry name" value="Amidohydrolase"/>
    <property type="match status" value="1"/>
</dbReference>
<evidence type="ECO:0000313" key="4">
    <source>
        <dbReference type="Proteomes" id="UP000317940"/>
    </source>
</evidence>
<name>A0A561SEX4_9ACTN</name>
<dbReference type="EMBL" id="VIWT01000005">
    <property type="protein sequence ID" value="TWF73409.1"/>
    <property type="molecule type" value="Genomic_DNA"/>
</dbReference>
<feature type="chain" id="PRO_5038428695" evidence="1">
    <location>
        <begin position="27"/>
        <end position="460"/>
    </location>
</feature>
<dbReference type="SUPFAM" id="SSF51338">
    <property type="entry name" value="Composite domain of metallo-dependent hydrolases"/>
    <property type="match status" value="1"/>
</dbReference>
<gene>
    <name evidence="3" type="ORF">FHX73_1520</name>
</gene>
<dbReference type="InterPro" id="IPR051781">
    <property type="entry name" value="Metallo-dep_Hydrolase"/>
</dbReference>
<evidence type="ECO:0000259" key="2">
    <source>
        <dbReference type="Pfam" id="PF01979"/>
    </source>
</evidence>
<dbReference type="SUPFAM" id="SSF51556">
    <property type="entry name" value="Metallo-dependent hydrolases"/>
    <property type="match status" value="1"/>
</dbReference>
<dbReference type="PANTHER" id="PTHR43135">
    <property type="entry name" value="ALPHA-D-RIBOSE 1-METHYLPHOSPHONATE 5-TRIPHOSPHATE DIPHOSPHATASE"/>
    <property type="match status" value="1"/>
</dbReference>
<dbReference type="PANTHER" id="PTHR43135:SF3">
    <property type="entry name" value="ALPHA-D-RIBOSE 1-METHYLPHOSPHONATE 5-TRIPHOSPHATE DIPHOSPHATASE"/>
    <property type="match status" value="1"/>
</dbReference>
<proteinExistence type="predicted"/>
<evidence type="ECO:0000313" key="3">
    <source>
        <dbReference type="EMBL" id="TWF73409.1"/>
    </source>
</evidence>
<dbReference type="InterPro" id="IPR006680">
    <property type="entry name" value="Amidohydro-rel"/>
</dbReference>
<dbReference type="OrthoDB" id="3514520at2"/>
<dbReference type="Gene3D" id="3.30.110.90">
    <property type="entry name" value="Amidohydrolase"/>
    <property type="match status" value="1"/>
</dbReference>
<comment type="caution">
    <text evidence="3">The sequence shown here is derived from an EMBL/GenBank/DDBJ whole genome shotgun (WGS) entry which is preliminary data.</text>
</comment>
<dbReference type="InterPro" id="IPR032466">
    <property type="entry name" value="Metal_Hydrolase"/>
</dbReference>
<dbReference type="GO" id="GO:0016810">
    <property type="term" value="F:hydrolase activity, acting on carbon-nitrogen (but not peptide) bonds"/>
    <property type="evidence" value="ECO:0007669"/>
    <property type="project" value="InterPro"/>
</dbReference>
<protein>
    <submittedName>
        <fullName evidence="3">Enamidase</fullName>
    </submittedName>
</protein>
<feature type="domain" description="Amidohydrolase-related" evidence="2">
    <location>
        <begin position="102"/>
        <end position="442"/>
    </location>
</feature>
<dbReference type="Gene3D" id="2.30.40.10">
    <property type="entry name" value="Urease, subunit C, domain 1"/>
    <property type="match status" value="1"/>
</dbReference>
<dbReference type="Pfam" id="PF01979">
    <property type="entry name" value="Amidohydro_1"/>
    <property type="match status" value="1"/>
</dbReference>
<organism evidence="3 4">
    <name type="scientific">Kitasatospora viridis</name>
    <dbReference type="NCBI Taxonomy" id="281105"/>
    <lineage>
        <taxon>Bacteria</taxon>
        <taxon>Bacillati</taxon>
        <taxon>Actinomycetota</taxon>
        <taxon>Actinomycetes</taxon>
        <taxon>Kitasatosporales</taxon>
        <taxon>Streptomycetaceae</taxon>
        <taxon>Kitasatospora</taxon>
    </lineage>
</organism>
<dbReference type="Proteomes" id="UP000317940">
    <property type="component" value="Unassembled WGS sequence"/>
</dbReference>
<accession>A0A561SEX4</accession>
<dbReference type="Gene3D" id="1.20.58.520">
    <property type="entry name" value="Amidohydrolase"/>
    <property type="match status" value="1"/>
</dbReference>
<keyword evidence="1" id="KW-0732">Signal</keyword>
<dbReference type="InterPro" id="IPR011059">
    <property type="entry name" value="Metal-dep_hydrolase_composite"/>
</dbReference>
<keyword evidence="4" id="KW-1185">Reference proteome</keyword>
<reference evidence="3 4" key="1">
    <citation type="submission" date="2019-06" db="EMBL/GenBank/DDBJ databases">
        <title>Sequencing the genomes of 1000 actinobacteria strains.</title>
        <authorList>
            <person name="Klenk H.-P."/>
        </authorList>
    </citation>
    <scope>NUCLEOTIDE SEQUENCE [LARGE SCALE GENOMIC DNA]</scope>
    <source>
        <strain evidence="3 4">DSM 44826</strain>
    </source>
</reference>
<feature type="signal peptide" evidence="1">
    <location>
        <begin position="1"/>
        <end position="26"/>
    </location>
</feature>
<sequence>MNSTETVSVGAALSGAALAGAMPAQATPAEAAPAGSARAEVAAAAAAGPLALIGARLISGTGAAPVPDTDVLVAQGRILRIGPTGSIGIPADARRIPCAGLTVLPGFIDSHTHVEQEIPAALAAFLRDGVTSIGNTGCGPQLIEVLHLAGRDPAAAHAFVAGPAITAPGGYPAIRGDGSAARGVASEAEAAAAVDELVGRGSDFIKMTQESFDFDYRTPGHLPVLAPALIAAVARRAREHGLPVRSHVHHVDQLDVALAAGVSSVEHLLFPLPPDTGYVELHRSGRLGLDALPEFDRRIDRMVAAGIRLVPTLGGELVNIRLSLPELPEAAVRGIEELLVTVLAKYVAAGGRVALGSDWVGLPGIPAGLPREELGHLLAAGLTPLQVIEAGTQGAAAVCGQAGQRGVLAPGLAADLILVEGDPSTDLGALDALRLVVKDGRAVTVDHFARGAAEPAPLSS</sequence>